<reference evidence="1 2" key="1">
    <citation type="journal article" date="2019" name="PLoS Negl. Trop. Dis.">
        <title>Whole genome sequencing of Entamoeba nuttalli reveals mammalian host-related molecular signatures and a novel octapeptide-repeat surface protein.</title>
        <authorList>
            <person name="Tanaka M."/>
            <person name="Makiuchi T."/>
            <person name="Komiyama T."/>
            <person name="Shiina T."/>
            <person name="Osaki K."/>
            <person name="Tachibana H."/>
        </authorList>
    </citation>
    <scope>NUCLEOTIDE SEQUENCE [LARGE SCALE GENOMIC DNA]</scope>
    <source>
        <strain evidence="1 2">P19-061405</strain>
    </source>
</reference>
<name>A0ABQ0DPI3_9EUKA</name>
<proteinExistence type="predicted"/>
<evidence type="ECO:0000313" key="1">
    <source>
        <dbReference type="EMBL" id="GAB1224772.1"/>
    </source>
</evidence>
<comment type="caution">
    <text evidence="1">The sequence shown here is derived from an EMBL/GenBank/DDBJ whole genome shotgun (WGS) entry which is preliminary data.</text>
</comment>
<gene>
    <name evidence="1" type="ORF">ENUP19_0218G0027</name>
</gene>
<evidence type="ECO:0000313" key="2">
    <source>
        <dbReference type="Proteomes" id="UP001628156"/>
    </source>
</evidence>
<keyword evidence="2" id="KW-1185">Reference proteome</keyword>
<accession>A0ABQ0DPI3</accession>
<dbReference type="Proteomes" id="UP001628156">
    <property type="component" value="Unassembled WGS sequence"/>
</dbReference>
<organism evidence="1 2">
    <name type="scientific">Entamoeba nuttalli</name>
    <dbReference type="NCBI Taxonomy" id="412467"/>
    <lineage>
        <taxon>Eukaryota</taxon>
        <taxon>Amoebozoa</taxon>
        <taxon>Evosea</taxon>
        <taxon>Archamoebae</taxon>
        <taxon>Mastigamoebida</taxon>
        <taxon>Entamoebidae</taxon>
        <taxon>Entamoeba</taxon>
    </lineage>
</organism>
<dbReference type="EMBL" id="BAAFRS010000218">
    <property type="protein sequence ID" value="GAB1224772.1"/>
    <property type="molecule type" value="Genomic_DNA"/>
</dbReference>
<protein>
    <submittedName>
        <fullName evidence="1">Uncharacterized protein</fullName>
    </submittedName>
</protein>
<sequence>MSKYSTENKECFSVNILSKINGWDIIQEDKYIKHQNVLINKIICKHGNNEESCCLLIEINLTQQTI</sequence>